<evidence type="ECO:0008006" key="4">
    <source>
        <dbReference type="Google" id="ProtNLM"/>
    </source>
</evidence>
<sequence length="414" mass="47453">MRPKQQPKARHDDLFRARLDQIINMKHELVVLADKIDWAWLDEQLAGCFSDQGRPAEPVRFMIGMFLLKHTYSLSDEQVWDRWVQDPYFQHFTGEEFFQHDLPHERSGMSHWRKRIGGKLDILLQESLRIAHDTGALKKSDLARVTIDTTVQPKNVAFPTDAKLLETAIRQLGKLARKHDVPLRQSYGRLAKHAAMMAGRYAHAKQFKRMNRRLKFLRTRLGRLIRDIRRKIEGDGELQEAFAVPLGRASQIRGQKQRQRGWKLYSWHAPETECIGKGKAHKPYEFGVKVSLTTTNKRCKGGQFILHAKALPGNPYDGHTLKDAIEETEALTGREIERAYVDKGYRGHDAPKPHRVFKSGQKRGVHGQIKKELRRRSAIEAVIGHCKTDGHLDRNFLKGRDGAQINAVALLAAG</sequence>
<dbReference type="AlphaFoldDB" id="A0A0F9HTL8"/>
<proteinExistence type="predicted"/>
<dbReference type="NCBIfam" id="NF033578">
    <property type="entry name" value="transpos_IS5_1"/>
    <property type="match status" value="1"/>
</dbReference>
<dbReference type="PANTHER" id="PTHR33803">
    <property type="entry name" value="IS1478 TRANSPOSASE"/>
    <property type="match status" value="1"/>
</dbReference>
<dbReference type="InterPro" id="IPR002559">
    <property type="entry name" value="Transposase_11"/>
</dbReference>
<dbReference type="GO" id="GO:0006313">
    <property type="term" value="P:DNA transposition"/>
    <property type="evidence" value="ECO:0007669"/>
    <property type="project" value="InterPro"/>
</dbReference>
<dbReference type="InterPro" id="IPR008490">
    <property type="entry name" value="Transposase_InsH_N"/>
</dbReference>
<evidence type="ECO:0000313" key="3">
    <source>
        <dbReference type="EMBL" id="KKL85050.1"/>
    </source>
</evidence>
<name>A0A0F9HTL8_9ZZZZ</name>
<feature type="domain" description="Transposase InsH N-terminal" evidence="2">
    <location>
        <begin position="18"/>
        <end position="115"/>
    </location>
</feature>
<organism evidence="3">
    <name type="scientific">marine sediment metagenome</name>
    <dbReference type="NCBI Taxonomy" id="412755"/>
    <lineage>
        <taxon>unclassified sequences</taxon>
        <taxon>metagenomes</taxon>
        <taxon>ecological metagenomes</taxon>
    </lineage>
</organism>
<accession>A0A0F9HTL8</accession>
<dbReference type="PANTHER" id="PTHR33803:SF3">
    <property type="entry name" value="BLL1974 PROTEIN"/>
    <property type="match status" value="1"/>
</dbReference>
<evidence type="ECO:0000259" key="2">
    <source>
        <dbReference type="Pfam" id="PF05598"/>
    </source>
</evidence>
<evidence type="ECO:0000259" key="1">
    <source>
        <dbReference type="Pfam" id="PF01609"/>
    </source>
</evidence>
<reference evidence="3" key="1">
    <citation type="journal article" date="2015" name="Nature">
        <title>Complex archaea that bridge the gap between prokaryotes and eukaryotes.</title>
        <authorList>
            <person name="Spang A."/>
            <person name="Saw J.H."/>
            <person name="Jorgensen S.L."/>
            <person name="Zaremba-Niedzwiedzka K."/>
            <person name="Martijn J."/>
            <person name="Lind A.E."/>
            <person name="van Eijk R."/>
            <person name="Schleper C."/>
            <person name="Guy L."/>
            <person name="Ettema T.J."/>
        </authorList>
    </citation>
    <scope>NUCLEOTIDE SEQUENCE</scope>
</reference>
<feature type="domain" description="Transposase IS4-like" evidence="1">
    <location>
        <begin position="278"/>
        <end position="413"/>
    </location>
</feature>
<dbReference type="EMBL" id="LAZR01021515">
    <property type="protein sequence ID" value="KKL85050.1"/>
    <property type="molecule type" value="Genomic_DNA"/>
</dbReference>
<dbReference type="Pfam" id="PF01609">
    <property type="entry name" value="DDE_Tnp_1"/>
    <property type="match status" value="1"/>
</dbReference>
<dbReference type="GO" id="GO:0003677">
    <property type="term" value="F:DNA binding"/>
    <property type="evidence" value="ECO:0007669"/>
    <property type="project" value="InterPro"/>
</dbReference>
<comment type="caution">
    <text evidence="3">The sequence shown here is derived from an EMBL/GenBank/DDBJ whole genome shotgun (WGS) entry which is preliminary data.</text>
</comment>
<dbReference type="GO" id="GO:0004803">
    <property type="term" value="F:transposase activity"/>
    <property type="evidence" value="ECO:0007669"/>
    <property type="project" value="InterPro"/>
</dbReference>
<protein>
    <recommendedName>
        <fullName evidence="4">Transposase InsH N-terminal domain-containing protein</fullName>
    </recommendedName>
</protein>
<dbReference type="Pfam" id="PF05598">
    <property type="entry name" value="DUF772"/>
    <property type="match status" value="1"/>
</dbReference>
<dbReference type="InterPro" id="IPR047710">
    <property type="entry name" value="Transpos_IS5-like"/>
</dbReference>
<gene>
    <name evidence="3" type="ORF">LCGC14_1958610</name>
</gene>